<comment type="caution">
    <text evidence="2">The sequence shown here is derived from an EMBL/GenBank/DDBJ whole genome shotgun (WGS) entry which is preliminary data.</text>
</comment>
<protein>
    <recommendedName>
        <fullName evidence="1">DUF7832 domain-containing protein</fullName>
    </recommendedName>
</protein>
<feature type="domain" description="DUF7832" evidence="1">
    <location>
        <begin position="2"/>
        <end position="107"/>
    </location>
</feature>
<gene>
    <name evidence="2" type="ORF">CS076_24765</name>
    <name evidence="3" type="ORF">CS078_20045</name>
</gene>
<dbReference type="EMBL" id="PEGB01000013">
    <property type="protein sequence ID" value="RLU06729.1"/>
    <property type="molecule type" value="Genomic_DNA"/>
</dbReference>
<dbReference type="Proteomes" id="UP000282672">
    <property type="component" value="Unassembled WGS sequence"/>
</dbReference>
<evidence type="ECO:0000313" key="3">
    <source>
        <dbReference type="EMBL" id="RLU06729.1"/>
    </source>
</evidence>
<keyword evidence="4" id="KW-1185">Reference proteome</keyword>
<accession>A0A3L8CBG2</accession>
<reference evidence="4 5" key="1">
    <citation type="journal article" date="2018" name="Front. Microbiol.">
        <title>Discovery of Phloeophagus Beetles as a Source of Pseudomonas Strains That Produce Potentially New Bioactive Substances and Description of Pseudomonas bohemica sp. nov.</title>
        <authorList>
            <person name="Saati-Santamaria Z."/>
            <person name="Lopez-Mondejar R."/>
            <person name="Jimenez-Gomez A."/>
            <person name="Diez-Mendez A."/>
            <person name="Vetrovsky T."/>
            <person name="Igual J.M."/>
            <person name="Velazquez E."/>
            <person name="Kolarik M."/>
            <person name="Rivas R."/>
            <person name="Garcia-Fraile P."/>
        </authorList>
    </citation>
    <scope>NUCLEOTIDE SEQUENCE [LARGE SCALE GENOMIC DNA]</scope>
    <source>
        <strain evidence="2 5">A2-NA12</strain>
        <strain evidence="3 4">A2-NA13</strain>
    </source>
</reference>
<evidence type="ECO:0000313" key="5">
    <source>
        <dbReference type="Proteomes" id="UP000282672"/>
    </source>
</evidence>
<dbReference type="RefSeq" id="WP_121734127.1">
    <property type="nucleotide sequence ID" value="NZ_PEGA01000032.1"/>
</dbReference>
<proteinExistence type="predicted"/>
<evidence type="ECO:0000313" key="2">
    <source>
        <dbReference type="EMBL" id="RLU05108.1"/>
    </source>
</evidence>
<name>A0A3L8CBG2_9PSED</name>
<sequence>MKYDDASWHYGGDFPAGQPQEHGGTHIALFLRWCFVKGWAGDLHVEEEPEAVVQVINGELSATEFLFRYCDGKFTEEDLNDAGNEIAGQYYGSHGLYLQDYADHFGNLMYVAPESAHDFEEFSTILNARINSGVLIETEV</sequence>
<evidence type="ECO:0000313" key="4">
    <source>
        <dbReference type="Proteomes" id="UP000282140"/>
    </source>
</evidence>
<dbReference type="AlphaFoldDB" id="A0A3L8CBG2"/>
<organism evidence="2 5">
    <name type="scientific">Pseudomonas prosekii</name>
    <dbReference type="NCBI Taxonomy" id="1148509"/>
    <lineage>
        <taxon>Bacteria</taxon>
        <taxon>Pseudomonadati</taxon>
        <taxon>Pseudomonadota</taxon>
        <taxon>Gammaproteobacteria</taxon>
        <taxon>Pseudomonadales</taxon>
        <taxon>Pseudomonadaceae</taxon>
        <taxon>Pseudomonas</taxon>
    </lineage>
</organism>
<dbReference type="EMBL" id="PEGA01000032">
    <property type="protein sequence ID" value="RLU05108.1"/>
    <property type="molecule type" value="Genomic_DNA"/>
</dbReference>
<dbReference type="Pfam" id="PF25191">
    <property type="entry name" value="DUF7832"/>
    <property type="match status" value="1"/>
</dbReference>
<evidence type="ECO:0000259" key="1">
    <source>
        <dbReference type="Pfam" id="PF25191"/>
    </source>
</evidence>
<dbReference type="InterPro" id="IPR057154">
    <property type="entry name" value="DUF7832"/>
</dbReference>
<dbReference type="Proteomes" id="UP000282140">
    <property type="component" value="Unassembled WGS sequence"/>
</dbReference>